<sequence length="236" mass="26798">MTSFIGHLIKPTIEDICEHSTKYGILPGLGGHLYRTERSQGHQRDHCEMADNEVLSSSTQKEKLKQLPVKHCINMVSRTAYCRPWDQGLVKSALAHLVTIQTKLHLIKVIATATINTSMWRFVRCQPNYSWRHNPQCPACLWINYQSLLCYQQLKQCHSAMRWFHDVGDLLGVVGCVDGTHIPIKNPGGPNAEIYRNRQGNFSMNVQLTAGANMCIVDIVCRGVEGSMMPRYLKQY</sequence>
<dbReference type="AlphaFoldDB" id="A0A7R9D058"/>
<reference evidence="1" key="1">
    <citation type="submission" date="2020-11" db="EMBL/GenBank/DDBJ databases">
        <authorList>
            <person name="Tran Van P."/>
        </authorList>
    </citation>
    <scope>NUCLEOTIDE SEQUENCE</scope>
</reference>
<organism evidence="1">
    <name type="scientific">Timema cristinae</name>
    <name type="common">Walking stick</name>
    <dbReference type="NCBI Taxonomy" id="61476"/>
    <lineage>
        <taxon>Eukaryota</taxon>
        <taxon>Metazoa</taxon>
        <taxon>Ecdysozoa</taxon>
        <taxon>Arthropoda</taxon>
        <taxon>Hexapoda</taxon>
        <taxon>Insecta</taxon>
        <taxon>Pterygota</taxon>
        <taxon>Neoptera</taxon>
        <taxon>Polyneoptera</taxon>
        <taxon>Phasmatodea</taxon>
        <taxon>Timematodea</taxon>
        <taxon>Timematoidea</taxon>
        <taxon>Timematidae</taxon>
        <taxon>Timema</taxon>
    </lineage>
</organism>
<protein>
    <recommendedName>
        <fullName evidence="2">DDE Tnp4 domain-containing protein</fullName>
    </recommendedName>
</protein>
<evidence type="ECO:0000313" key="1">
    <source>
        <dbReference type="EMBL" id="CAD7404634.1"/>
    </source>
</evidence>
<gene>
    <name evidence="1" type="ORF">TCEB3V08_LOCUS7593</name>
</gene>
<dbReference type="EMBL" id="OC319215">
    <property type="protein sequence ID" value="CAD7404634.1"/>
    <property type="molecule type" value="Genomic_DNA"/>
</dbReference>
<accession>A0A7R9D058</accession>
<proteinExistence type="predicted"/>
<evidence type="ECO:0008006" key="2">
    <source>
        <dbReference type="Google" id="ProtNLM"/>
    </source>
</evidence>
<name>A0A7R9D058_TIMCR</name>